<proteinExistence type="inferred from homology"/>
<feature type="domain" description="HTH lysR-type" evidence="5">
    <location>
        <begin position="1"/>
        <end position="59"/>
    </location>
</feature>
<gene>
    <name evidence="6" type="primary">dmlR_18</name>
    <name evidence="6" type="ORF">LMG18091_03781</name>
</gene>
<dbReference type="Gene3D" id="1.10.10.10">
    <property type="entry name" value="Winged helix-like DNA-binding domain superfamily/Winged helix DNA-binding domain"/>
    <property type="match status" value="1"/>
</dbReference>
<protein>
    <submittedName>
        <fullName evidence="6">HTH-type transcriptional regulator DmlR</fullName>
    </submittedName>
</protein>
<dbReference type="EMBL" id="CATWAF010000005">
    <property type="protein sequence ID" value="CAJ0702832.1"/>
    <property type="molecule type" value="Genomic_DNA"/>
</dbReference>
<dbReference type="SUPFAM" id="SSF46785">
    <property type="entry name" value="Winged helix' DNA-binding domain"/>
    <property type="match status" value="1"/>
</dbReference>
<dbReference type="GO" id="GO:0003700">
    <property type="term" value="F:DNA-binding transcription factor activity"/>
    <property type="evidence" value="ECO:0007669"/>
    <property type="project" value="InterPro"/>
</dbReference>
<dbReference type="GO" id="GO:0006351">
    <property type="term" value="P:DNA-templated transcription"/>
    <property type="evidence" value="ECO:0007669"/>
    <property type="project" value="TreeGrafter"/>
</dbReference>
<dbReference type="InterPro" id="IPR000847">
    <property type="entry name" value="LysR_HTH_N"/>
</dbReference>
<accession>A0AAD2B7I6</accession>
<dbReference type="AlphaFoldDB" id="A0AAD2B7I6"/>
<evidence type="ECO:0000313" key="7">
    <source>
        <dbReference type="Proteomes" id="UP001189915"/>
    </source>
</evidence>
<name>A0AAD2B7I6_9RALS</name>
<comment type="caution">
    <text evidence="6">The sequence shown here is derived from an EMBL/GenBank/DDBJ whole genome shotgun (WGS) entry which is preliminary data.</text>
</comment>
<evidence type="ECO:0000256" key="2">
    <source>
        <dbReference type="ARBA" id="ARBA00023015"/>
    </source>
</evidence>
<dbReference type="PANTHER" id="PTHR30537:SF5">
    <property type="entry name" value="HTH-TYPE TRANSCRIPTIONAL ACTIVATOR TTDR-RELATED"/>
    <property type="match status" value="1"/>
</dbReference>
<dbReference type="InterPro" id="IPR058163">
    <property type="entry name" value="LysR-type_TF_proteobact-type"/>
</dbReference>
<dbReference type="FunFam" id="1.10.10.10:FF:000001">
    <property type="entry name" value="LysR family transcriptional regulator"/>
    <property type="match status" value="1"/>
</dbReference>
<dbReference type="InterPro" id="IPR036388">
    <property type="entry name" value="WH-like_DNA-bd_sf"/>
</dbReference>
<dbReference type="RefSeq" id="WP_316870982.1">
    <property type="nucleotide sequence ID" value="NZ_CATWAF010000005.1"/>
</dbReference>
<evidence type="ECO:0000256" key="3">
    <source>
        <dbReference type="ARBA" id="ARBA00023125"/>
    </source>
</evidence>
<evidence type="ECO:0000313" key="6">
    <source>
        <dbReference type="EMBL" id="CAJ0702832.1"/>
    </source>
</evidence>
<dbReference type="Pfam" id="PF03466">
    <property type="entry name" value="LysR_substrate"/>
    <property type="match status" value="1"/>
</dbReference>
<dbReference type="PANTHER" id="PTHR30537">
    <property type="entry name" value="HTH-TYPE TRANSCRIPTIONAL REGULATOR"/>
    <property type="match status" value="1"/>
</dbReference>
<organism evidence="6 7">
    <name type="scientific">Ralstonia wenshanensis</name>
    <dbReference type="NCBI Taxonomy" id="2842456"/>
    <lineage>
        <taxon>Bacteria</taxon>
        <taxon>Pseudomonadati</taxon>
        <taxon>Pseudomonadota</taxon>
        <taxon>Betaproteobacteria</taxon>
        <taxon>Burkholderiales</taxon>
        <taxon>Burkholderiaceae</taxon>
        <taxon>Ralstonia</taxon>
    </lineage>
</organism>
<dbReference type="Proteomes" id="UP001189915">
    <property type="component" value="Unassembled WGS sequence"/>
</dbReference>
<dbReference type="InterPro" id="IPR005119">
    <property type="entry name" value="LysR_subst-bd"/>
</dbReference>
<dbReference type="FunFam" id="3.40.190.290:FF:000001">
    <property type="entry name" value="Transcriptional regulator, LysR family"/>
    <property type="match status" value="1"/>
</dbReference>
<evidence type="ECO:0000256" key="4">
    <source>
        <dbReference type="ARBA" id="ARBA00023163"/>
    </source>
</evidence>
<dbReference type="Gene3D" id="3.40.190.290">
    <property type="match status" value="1"/>
</dbReference>
<keyword evidence="2" id="KW-0805">Transcription regulation</keyword>
<dbReference type="InterPro" id="IPR036390">
    <property type="entry name" value="WH_DNA-bd_sf"/>
</dbReference>
<dbReference type="SUPFAM" id="SSF53850">
    <property type="entry name" value="Periplasmic binding protein-like II"/>
    <property type="match status" value="1"/>
</dbReference>
<comment type="similarity">
    <text evidence="1">Belongs to the LysR transcriptional regulatory family.</text>
</comment>
<evidence type="ECO:0000256" key="1">
    <source>
        <dbReference type="ARBA" id="ARBA00009437"/>
    </source>
</evidence>
<sequence length="295" mass="32631">MDRLSSMAVFVRAVDAGSFSSAGLALDMSPQLVGKQVRLLEQHLGVRLLNRTTRRQSLTDFGQRFYERAKIILAEVEIAESMAAEMRIVPSGLLRINAPVSFGTHALAPRLPEYLARYPDVSVELTMSNREVDLIEEGYDIVFRVGELRDSGLIGRALAPYRLVLCAAPSYLEASAPLRSPSDLAQHQCLLFLRGAYRDTWTFDGPKGREVVPVSGHLSADNGESLLQAGLAGAGILLQPSELVATAIEQGRLIRLLEHYHPPARSFHLLHGRDGQMTPKLRSFLDFALQVFKER</sequence>
<keyword evidence="3" id="KW-0238">DNA-binding</keyword>
<dbReference type="Pfam" id="PF00126">
    <property type="entry name" value="HTH_1"/>
    <property type="match status" value="1"/>
</dbReference>
<dbReference type="GO" id="GO:0043565">
    <property type="term" value="F:sequence-specific DNA binding"/>
    <property type="evidence" value="ECO:0007669"/>
    <property type="project" value="TreeGrafter"/>
</dbReference>
<dbReference type="PROSITE" id="PS50931">
    <property type="entry name" value="HTH_LYSR"/>
    <property type="match status" value="1"/>
</dbReference>
<evidence type="ECO:0000259" key="5">
    <source>
        <dbReference type="PROSITE" id="PS50931"/>
    </source>
</evidence>
<reference evidence="6 7" key="1">
    <citation type="submission" date="2023-07" db="EMBL/GenBank/DDBJ databases">
        <authorList>
            <person name="Peeters C."/>
        </authorList>
    </citation>
    <scope>NUCLEOTIDE SEQUENCE [LARGE SCALE GENOMIC DNA]</scope>
    <source>
        <strain evidence="6 7">LMG 18091</strain>
    </source>
</reference>
<keyword evidence="7" id="KW-1185">Reference proteome</keyword>
<keyword evidence="4" id="KW-0804">Transcription</keyword>